<sequence length="325" mass="37577">MSLSVRYILLKGLSKILCKMSYSRILSMGKFTGPFIMNKIKKQKKRGISQIMTGLSCNQEKAEKILQKVYENIGMTFFELLYTPRLVKEKNNINEYIKIDHEEYLKEALKEGKGVIGLTAHFGNWEWMGAGAALHGYKISAVAKKQDDDIMKLISEFREMSGQIIFTTGGSKYEMIAAARAMKNNYLLGFLSDKDGRKTGIPVRLLNRIFSFPQGPAVFASKFKSPILPVFIIRNKSGKGHTICVRKSFYYEYTGDKEKDLRVNSQKMATILEEFIRENPENWMWFQHLFWTEPDEIERFVNLSEEEKNKMAEGMINAREYTNEK</sequence>
<name>F2BW65_9FIRM</name>
<proteinExistence type="predicted"/>
<dbReference type="AlphaFoldDB" id="F2BW65"/>
<dbReference type="GO" id="GO:0005886">
    <property type="term" value="C:plasma membrane"/>
    <property type="evidence" value="ECO:0007669"/>
    <property type="project" value="UniProtKB-SubCell"/>
</dbReference>
<dbReference type="Proteomes" id="UP000003503">
    <property type="component" value="Unassembled WGS sequence"/>
</dbReference>
<accession>F2BW65</accession>
<evidence type="ECO:0000256" key="6">
    <source>
        <dbReference type="ARBA" id="ARBA00023315"/>
    </source>
</evidence>
<comment type="subcellular location">
    <subcellularLocation>
        <location evidence="1">Cell inner membrane</location>
    </subcellularLocation>
</comment>
<evidence type="ECO:0000256" key="4">
    <source>
        <dbReference type="ARBA" id="ARBA00022679"/>
    </source>
</evidence>
<dbReference type="HOGENOM" id="CLU_049421_4_0_9"/>
<keyword evidence="5" id="KW-0472">Membrane</keyword>
<dbReference type="RefSeq" id="WP_007555732.1">
    <property type="nucleotide sequence ID" value="NZ_GL878519.1"/>
</dbReference>
<reference evidence="7 8" key="1">
    <citation type="submission" date="2011-02" db="EMBL/GenBank/DDBJ databases">
        <authorList>
            <person name="Muzny D."/>
            <person name="Qin X."/>
            <person name="Deng J."/>
            <person name="Jiang H."/>
            <person name="Liu Y."/>
            <person name="Qu J."/>
            <person name="Song X.-Z."/>
            <person name="Zhang L."/>
            <person name="Thornton R."/>
            <person name="Coyle M."/>
            <person name="Francisco L."/>
            <person name="Jackson L."/>
            <person name="Javaid M."/>
            <person name="Korchina V."/>
            <person name="Kovar C."/>
            <person name="Mata R."/>
            <person name="Mathew T."/>
            <person name="Ngo R."/>
            <person name="Nguyen L."/>
            <person name="Nguyen N."/>
            <person name="Okwuonu G."/>
            <person name="Ongeri F."/>
            <person name="Pham C."/>
            <person name="Simmons D."/>
            <person name="Wilczek-Boney K."/>
            <person name="Hale W."/>
            <person name="Jakkamsetti A."/>
            <person name="Pham P."/>
            <person name="Ruth R."/>
            <person name="San Lucas F."/>
            <person name="Warren J."/>
            <person name="Zhang J."/>
            <person name="Zhao Z."/>
            <person name="Zhou C."/>
            <person name="Zhu D."/>
            <person name="Lee S."/>
            <person name="Bess C."/>
            <person name="Blankenburg K."/>
            <person name="Forbes L."/>
            <person name="Fu Q."/>
            <person name="Gubbala S."/>
            <person name="Hirani K."/>
            <person name="Jayaseelan J.C."/>
            <person name="Lara F."/>
            <person name="Munidasa M."/>
            <person name="Palculict T."/>
            <person name="Patil S."/>
            <person name="Pu L.-L."/>
            <person name="Saada N."/>
            <person name="Tang L."/>
            <person name="Weissenberger G."/>
            <person name="Zhu Y."/>
            <person name="Hemphill L."/>
            <person name="Shang Y."/>
            <person name="Youmans B."/>
            <person name="Ayvaz T."/>
            <person name="Ross M."/>
            <person name="Santibanez J."/>
            <person name="Aqrawi P."/>
            <person name="Gross S."/>
            <person name="Joshi V."/>
            <person name="Fowler G."/>
            <person name="Nazareth L."/>
            <person name="Reid J."/>
            <person name="Worley K."/>
            <person name="Petrosino J."/>
            <person name="Highlander S."/>
            <person name="Gibbs R."/>
        </authorList>
    </citation>
    <scope>NUCLEOTIDE SEQUENCE [LARGE SCALE GENOMIC DNA]</scope>
    <source>
        <strain evidence="7 8">DSM 19965</strain>
    </source>
</reference>
<evidence type="ECO:0000313" key="8">
    <source>
        <dbReference type="Proteomes" id="UP000003503"/>
    </source>
</evidence>
<keyword evidence="6 7" id="KW-0012">Acyltransferase</keyword>
<keyword evidence="4 7" id="KW-0808">Transferase</keyword>
<dbReference type="STRING" id="888062.HMPREF9083_0432"/>
<dbReference type="EMBL" id="AFBB01000007">
    <property type="protein sequence ID" value="EGF15220.1"/>
    <property type="molecule type" value="Genomic_DNA"/>
</dbReference>
<dbReference type="Pfam" id="PF03279">
    <property type="entry name" value="Lip_A_acyltrans"/>
    <property type="match status" value="1"/>
</dbReference>
<evidence type="ECO:0000313" key="7">
    <source>
        <dbReference type="EMBL" id="EGF15220.1"/>
    </source>
</evidence>
<organism evidence="7 8">
    <name type="scientific">Dialister micraerophilus DSM 19965</name>
    <dbReference type="NCBI Taxonomy" id="888062"/>
    <lineage>
        <taxon>Bacteria</taxon>
        <taxon>Bacillati</taxon>
        <taxon>Bacillota</taxon>
        <taxon>Negativicutes</taxon>
        <taxon>Veillonellales</taxon>
        <taxon>Veillonellaceae</taxon>
        <taxon>Dialister</taxon>
    </lineage>
</organism>
<keyword evidence="3" id="KW-0997">Cell inner membrane</keyword>
<dbReference type="GO" id="GO:0009247">
    <property type="term" value="P:glycolipid biosynthetic process"/>
    <property type="evidence" value="ECO:0007669"/>
    <property type="project" value="UniProtKB-ARBA"/>
</dbReference>
<dbReference type="eggNOG" id="COG1560">
    <property type="taxonomic scope" value="Bacteria"/>
</dbReference>
<protein>
    <submittedName>
        <fullName evidence="7">Lipid A biosynthesis acyltransferase</fullName>
    </submittedName>
</protein>
<evidence type="ECO:0000256" key="2">
    <source>
        <dbReference type="ARBA" id="ARBA00022475"/>
    </source>
</evidence>
<evidence type="ECO:0000256" key="3">
    <source>
        <dbReference type="ARBA" id="ARBA00022519"/>
    </source>
</evidence>
<evidence type="ECO:0000256" key="1">
    <source>
        <dbReference type="ARBA" id="ARBA00004533"/>
    </source>
</evidence>
<evidence type="ECO:0000256" key="5">
    <source>
        <dbReference type="ARBA" id="ARBA00023136"/>
    </source>
</evidence>
<gene>
    <name evidence="7" type="ORF">HMPREF9083_0432</name>
</gene>
<dbReference type="PANTHER" id="PTHR30606:SF10">
    <property type="entry name" value="PHOSPHATIDYLINOSITOL MANNOSIDE ACYLTRANSFERASE"/>
    <property type="match status" value="1"/>
</dbReference>
<dbReference type="CDD" id="cd07984">
    <property type="entry name" value="LPLAT_LABLAT-like"/>
    <property type="match status" value="1"/>
</dbReference>
<dbReference type="PANTHER" id="PTHR30606">
    <property type="entry name" value="LIPID A BIOSYNTHESIS LAUROYL ACYLTRANSFERASE"/>
    <property type="match status" value="1"/>
</dbReference>
<dbReference type="GO" id="GO:0016746">
    <property type="term" value="F:acyltransferase activity"/>
    <property type="evidence" value="ECO:0007669"/>
    <property type="project" value="UniProtKB-KW"/>
</dbReference>
<keyword evidence="8" id="KW-1185">Reference proteome</keyword>
<keyword evidence="2" id="KW-1003">Cell membrane</keyword>
<comment type="caution">
    <text evidence="7">The sequence shown here is derived from an EMBL/GenBank/DDBJ whole genome shotgun (WGS) entry which is preliminary data.</text>
</comment>
<dbReference type="InterPro" id="IPR004960">
    <property type="entry name" value="LipA_acyltrans"/>
</dbReference>